<feature type="signal peptide" evidence="1">
    <location>
        <begin position="1"/>
        <end position="23"/>
    </location>
</feature>
<evidence type="ECO:0000313" key="2">
    <source>
        <dbReference type="EMBL" id="NJC26303.1"/>
    </source>
</evidence>
<protein>
    <recommendedName>
        <fullName evidence="4">Type IX secretion system protein PorQ</fullName>
    </recommendedName>
</protein>
<proteinExistence type="predicted"/>
<sequence>MRNFLPLLLAMLWLGPLVLPNHACTSVRAQIGGISTYEFLNLPNSATVAAMGGHHIALMDDDLSLALRNPALLNPLMHQRVALGHAFHPAGISNSSVAYGHFQEKTKITFQGGLQFSAYGGDLVRRDNTGQDLGTFSASDFALTVGAARQFDERLSIGANLKVISSQLAGYGSVGLATDLAVHYRDSSGRFGITLLARNFGAQLSQYDETSGREPLPYELQIGINKQLRYLPFRFSVIYRYLDRWNVLFDDPNAQEEFSILLTDEAVTGRSAGSVFLDNLARHFVINGELMIGKKKNLRVRAGYNHGLRRELRLSDFRSGAGYSFGFAFRTRRFSVAYGRGTYHLGGGVNQLGVDVGLGRR</sequence>
<dbReference type="Proteomes" id="UP000770785">
    <property type="component" value="Unassembled WGS sequence"/>
</dbReference>
<gene>
    <name evidence="2" type="ORF">GGR27_001802</name>
</gene>
<dbReference type="EMBL" id="JAATJH010000002">
    <property type="protein sequence ID" value="NJC26303.1"/>
    <property type="molecule type" value="Genomic_DNA"/>
</dbReference>
<dbReference type="NCBIfam" id="NF033709">
    <property type="entry name" value="PorV_fam"/>
    <property type="match status" value="1"/>
</dbReference>
<dbReference type="SUPFAM" id="SSF56935">
    <property type="entry name" value="Porins"/>
    <property type="match status" value="1"/>
</dbReference>
<name>A0ABX0XAL7_9BACT</name>
<organism evidence="2 3">
    <name type="scientific">Neolewinella antarctica</name>
    <dbReference type="NCBI Taxonomy" id="442734"/>
    <lineage>
        <taxon>Bacteria</taxon>
        <taxon>Pseudomonadati</taxon>
        <taxon>Bacteroidota</taxon>
        <taxon>Saprospiria</taxon>
        <taxon>Saprospirales</taxon>
        <taxon>Lewinellaceae</taxon>
        <taxon>Neolewinella</taxon>
    </lineage>
</organism>
<dbReference type="NCBIfam" id="NF033711">
    <property type="entry name" value="T9SS_PorQ"/>
    <property type="match status" value="1"/>
</dbReference>
<feature type="chain" id="PRO_5046993628" description="Type IX secretion system protein PorQ" evidence="1">
    <location>
        <begin position="24"/>
        <end position="361"/>
    </location>
</feature>
<evidence type="ECO:0000256" key="1">
    <source>
        <dbReference type="SAM" id="SignalP"/>
    </source>
</evidence>
<dbReference type="Gene3D" id="2.40.160.60">
    <property type="entry name" value="Outer membrane protein transport protein (OMPP1/FadL/TodX)"/>
    <property type="match status" value="1"/>
</dbReference>
<keyword evidence="3" id="KW-1185">Reference proteome</keyword>
<comment type="caution">
    <text evidence="2">The sequence shown here is derived from an EMBL/GenBank/DDBJ whole genome shotgun (WGS) entry which is preliminary data.</text>
</comment>
<evidence type="ECO:0008006" key="4">
    <source>
        <dbReference type="Google" id="ProtNLM"/>
    </source>
</evidence>
<accession>A0ABX0XAL7</accession>
<evidence type="ECO:0000313" key="3">
    <source>
        <dbReference type="Proteomes" id="UP000770785"/>
    </source>
</evidence>
<dbReference type="RefSeq" id="WP_245184497.1">
    <property type="nucleotide sequence ID" value="NZ_JAATJH010000002.1"/>
</dbReference>
<keyword evidence="1" id="KW-0732">Signal</keyword>
<reference evidence="2 3" key="1">
    <citation type="submission" date="2020-03" db="EMBL/GenBank/DDBJ databases">
        <title>Genomic Encyclopedia of Type Strains, Phase IV (KMG-IV): sequencing the most valuable type-strain genomes for metagenomic binning, comparative biology and taxonomic classification.</title>
        <authorList>
            <person name="Goeker M."/>
        </authorList>
    </citation>
    <scope>NUCLEOTIDE SEQUENCE [LARGE SCALE GENOMIC DNA]</scope>
    <source>
        <strain evidence="2 3">DSM 105096</strain>
    </source>
</reference>